<evidence type="ECO:0000313" key="2">
    <source>
        <dbReference type="Proteomes" id="UP000887574"/>
    </source>
</evidence>
<dbReference type="WBParaSite" id="jg12268">
    <property type="protein sequence ID" value="jg12268"/>
    <property type="gene ID" value="jg12268"/>
</dbReference>
<evidence type="ECO:0000313" key="3">
    <source>
        <dbReference type="WBParaSite" id="jg12268"/>
    </source>
</evidence>
<protein>
    <submittedName>
        <fullName evidence="3">F-box domain-containing protein</fullName>
    </submittedName>
</protein>
<feature type="region of interest" description="Disordered" evidence="1">
    <location>
        <begin position="150"/>
        <end position="170"/>
    </location>
</feature>
<reference evidence="3" key="1">
    <citation type="submission" date="2022-11" db="UniProtKB">
        <authorList>
            <consortium name="WormBaseParasite"/>
        </authorList>
    </citation>
    <scope>IDENTIFICATION</scope>
</reference>
<accession>A0A915CTJ6</accession>
<dbReference type="Proteomes" id="UP000887574">
    <property type="component" value="Unplaced"/>
</dbReference>
<name>A0A915CTJ6_9BILA</name>
<evidence type="ECO:0000256" key="1">
    <source>
        <dbReference type="SAM" id="MobiDB-lite"/>
    </source>
</evidence>
<proteinExistence type="predicted"/>
<sequence length="170" mass="19617">MLLLPAEVFCEVVQYFEISDCLEFLCLSKHCSQNVFAQQEIDLKNFKHYSGDGYVHTQSLEDIAAAQSFVAEAERLVRSSELKESIKLYDQAIKLVPRPLYLCRRMVFSSKLKFVHKKAAKGYREIAAMYKSAENFSYDVAQIYSKAENDRKQKAKAYQKSGKTENQSMR</sequence>
<dbReference type="AlphaFoldDB" id="A0A915CTJ6"/>
<organism evidence="2 3">
    <name type="scientific">Ditylenchus dipsaci</name>
    <dbReference type="NCBI Taxonomy" id="166011"/>
    <lineage>
        <taxon>Eukaryota</taxon>
        <taxon>Metazoa</taxon>
        <taxon>Ecdysozoa</taxon>
        <taxon>Nematoda</taxon>
        <taxon>Chromadorea</taxon>
        <taxon>Rhabditida</taxon>
        <taxon>Tylenchina</taxon>
        <taxon>Tylenchomorpha</taxon>
        <taxon>Sphaerularioidea</taxon>
        <taxon>Anguinidae</taxon>
        <taxon>Anguininae</taxon>
        <taxon>Ditylenchus</taxon>
    </lineage>
</organism>
<keyword evidence="2" id="KW-1185">Reference proteome</keyword>